<proteinExistence type="predicted"/>
<accession>A0AAQ1ZHW5</accession>
<dbReference type="AlphaFoldDB" id="A0AAQ1ZHW5"/>
<comment type="caution">
    <text evidence="5">The sequence shown here is derived from an EMBL/GenBank/DDBJ whole genome shotgun (WGS) entry which is preliminary data.</text>
</comment>
<evidence type="ECO:0000256" key="4">
    <source>
        <dbReference type="ARBA" id="ARBA00023014"/>
    </source>
</evidence>
<evidence type="ECO:0000313" key="5">
    <source>
        <dbReference type="EMBL" id="SUB78790.1"/>
    </source>
</evidence>
<organism evidence="5 6">
    <name type="scientific">Segatella buccae</name>
    <dbReference type="NCBI Taxonomy" id="28126"/>
    <lineage>
        <taxon>Bacteria</taxon>
        <taxon>Pseudomonadati</taxon>
        <taxon>Bacteroidota</taxon>
        <taxon>Bacteroidia</taxon>
        <taxon>Bacteroidales</taxon>
        <taxon>Prevotellaceae</taxon>
        <taxon>Segatella</taxon>
    </lineage>
</organism>
<dbReference type="RefSeq" id="WP_257886646.1">
    <property type="nucleotide sequence ID" value="NZ_JAHXQX010000022.1"/>
</dbReference>
<evidence type="ECO:0000313" key="6">
    <source>
        <dbReference type="Proteomes" id="UP000255283"/>
    </source>
</evidence>
<dbReference type="SUPFAM" id="SSF56014">
    <property type="entry name" value="Nitrite and sulphite reductase 4Fe-4S domain-like"/>
    <property type="match status" value="1"/>
</dbReference>
<keyword evidence="2" id="KW-0479">Metal-binding</keyword>
<reference evidence="5 6" key="1">
    <citation type="submission" date="2018-06" db="EMBL/GenBank/DDBJ databases">
        <authorList>
            <consortium name="Pathogen Informatics"/>
            <person name="Doyle S."/>
        </authorList>
    </citation>
    <scope>NUCLEOTIDE SEQUENCE [LARGE SCALE GENOMIC DNA]</scope>
    <source>
        <strain evidence="5 6">NCTC13063</strain>
    </source>
</reference>
<evidence type="ECO:0000256" key="1">
    <source>
        <dbReference type="ARBA" id="ARBA00022485"/>
    </source>
</evidence>
<keyword evidence="4" id="KW-0411">Iron-sulfur</keyword>
<dbReference type="Proteomes" id="UP000255283">
    <property type="component" value="Unassembled WGS sequence"/>
</dbReference>
<gene>
    <name evidence="5" type="ORF">NCTC13063_00035</name>
</gene>
<keyword evidence="3" id="KW-0408">Iron</keyword>
<protein>
    <submittedName>
        <fullName evidence="5">Uncharacterized protein</fullName>
    </submittedName>
</protein>
<dbReference type="GO" id="GO:0051539">
    <property type="term" value="F:4 iron, 4 sulfur cluster binding"/>
    <property type="evidence" value="ECO:0007669"/>
    <property type="project" value="UniProtKB-KW"/>
</dbReference>
<sequence length="40" mass="4779">MERLEELEQKVEKAITSYIEEGGRKERILDLMKRMGLINK</sequence>
<evidence type="ECO:0000256" key="2">
    <source>
        <dbReference type="ARBA" id="ARBA00022723"/>
    </source>
</evidence>
<dbReference type="InterPro" id="IPR045854">
    <property type="entry name" value="NO2/SO3_Rdtase_4Fe4S_sf"/>
</dbReference>
<dbReference type="EMBL" id="UGTJ01000001">
    <property type="protein sequence ID" value="SUB78790.1"/>
    <property type="molecule type" value="Genomic_DNA"/>
</dbReference>
<name>A0AAQ1ZHW5_9BACT</name>
<dbReference type="GO" id="GO:0046872">
    <property type="term" value="F:metal ion binding"/>
    <property type="evidence" value="ECO:0007669"/>
    <property type="project" value="UniProtKB-KW"/>
</dbReference>
<keyword evidence="1" id="KW-0004">4Fe-4S</keyword>
<evidence type="ECO:0000256" key="3">
    <source>
        <dbReference type="ARBA" id="ARBA00023004"/>
    </source>
</evidence>